<gene>
    <name evidence="1" type="ORF">F9B85_10185</name>
</gene>
<dbReference type="Proteomes" id="UP000468766">
    <property type="component" value="Unassembled WGS sequence"/>
</dbReference>
<reference evidence="1 2" key="1">
    <citation type="submission" date="2019-10" db="EMBL/GenBank/DDBJ databases">
        <title>Whole-genome sequence of the extremophile Heliorestis acidaminivorans DSM 24790.</title>
        <authorList>
            <person name="Kyndt J.A."/>
            <person name="Meyer T.E."/>
        </authorList>
    </citation>
    <scope>NUCLEOTIDE SEQUENCE [LARGE SCALE GENOMIC DNA]</scope>
    <source>
        <strain evidence="1 2">DSM 24790</strain>
    </source>
</reference>
<dbReference type="Pfam" id="PF10117">
    <property type="entry name" value="McrBC"/>
    <property type="match status" value="1"/>
</dbReference>
<dbReference type="OrthoDB" id="9786961at2"/>
<dbReference type="EMBL" id="WBXO01000007">
    <property type="protein sequence ID" value="KAB2952171.1"/>
    <property type="molecule type" value="Genomic_DNA"/>
</dbReference>
<dbReference type="GO" id="GO:0004519">
    <property type="term" value="F:endonuclease activity"/>
    <property type="evidence" value="ECO:0007669"/>
    <property type="project" value="UniProtKB-KW"/>
</dbReference>
<dbReference type="AlphaFoldDB" id="A0A6I0ET68"/>
<keyword evidence="2" id="KW-1185">Reference proteome</keyword>
<keyword evidence="1" id="KW-0540">Nuclease</keyword>
<accession>A0A6I0ET68</accession>
<comment type="caution">
    <text evidence="1">The sequence shown here is derived from an EMBL/GenBank/DDBJ whole genome shotgun (WGS) entry which is preliminary data.</text>
</comment>
<organism evidence="1 2">
    <name type="scientific">Heliorestis acidaminivorans</name>
    <dbReference type="NCBI Taxonomy" id="553427"/>
    <lineage>
        <taxon>Bacteria</taxon>
        <taxon>Bacillati</taxon>
        <taxon>Bacillota</taxon>
        <taxon>Clostridia</taxon>
        <taxon>Eubacteriales</taxon>
        <taxon>Heliobacteriaceae</taxon>
        <taxon>Heliorestis</taxon>
    </lineage>
</organism>
<sequence>MARLSLEPHQRKTKTMRKRQVLELTEHCPVYLQKEELTSEIGEWLWKNYNKQVQVEFPTHLTAHQWRLTAQGWVGSIPISTHLELRLIPKVAVSNLFQMLDYAYQLRNFIVLDDLIECDSLDDLYERLAQLLANMVFQRSKKGFYQEYRDNSDKLPYVRGRIDTMDNISKPWEVHIRCNYQERTADIEENQILCWTLWLILCSGFCGEKVTMKVRRAFKSLHGHARLVPLKDNDLTRQSYNRLSQDYEPMHILCRFFLDNIGPGHRVGAHKMLPFLVNMARLYEQFVAQWLVEHLPDNYRLKKQERLQIDHDGELIVSIDLVIYDWRTNQVLYILDTKYKVVERPSPQDVYQIVTYAVAKECHEAILIYPFQVTNQREQRIGQIRLRMLSFPLGGDLGEAGQTFLRDLFKFS</sequence>
<keyword evidence="1" id="KW-0255">Endonuclease</keyword>
<dbReference type="PANTHER" id="PTHR38733">
    <property type="entry name" value="PROTEIN MCRC"/>
    <property type="match status" value="1"/>
</dbReference>
<evidence type="ECO:0000313" key="1">
    <source>
        <dbReference type="EMBL" id="KAB2952171.1"/>
    </source>
</evidence>
<evidence type="ECO:0000313" key="2">
    <source>
        <dbReference type="Proteomes" id="UP000468766"/>
    </source>
</evidence>
<keyword evidence="1" id="KW-0378">Hydrolase</keyword>
<dbReference type="PANTHER" id="PTHR38733:SF1">
    <property type="entry name" value="TYPE IV METHYL-DIRECTED RESTRICTION ENZYME ECOKMCRBC"/>
    <property type="match status" value="1"/>
</dbReference>
<dbReference type="InterPro" id="IPR019292">
    <property type="entry name" value="McrC"/>
</dbReference>
<protein>
    <submittedName>
        <fullName evidence="1">Restriction endonuclease</fullName>
    </submittedName>
</protein>
<name>A0A6I0ET68_9FIRM</name>
<proteinExistence type="predicted"/>